<dbReference type="Proteomes" id="UP001172159">
    <property type="component" value="Unassembled WGS sequence"/>
</dbReference>
<protein>
    <submittedName>
        <fullName evidence="1">Uncharacterized protein</fullName>
    </submittedName>
</protein>
<gene>
    <name evidence="1" type="ORF">B0T21DRAFT_442385</name>
</gene>
<evidence type="ECO:0000313" key="1">
    <source>
        <dbReference type="EMBL" id="KAK0735698.1"/>
    </source>
</evidence>
<sequence length="338" mass="37176">MPANPPVISELLQGTDRGGGGGFKIQDEPVAVSTSAVADSWNRTLGNAPSNAPCRWVGEGRRRLAQGRSAVSSSLVTAQSLNLNWLSREAAPHVHHQHVRVLYQELPRKIRTDAQQGPTSYLPRAAEMTGVGSSLDDLDPPARDEEGPDGPDIWNVLRYFIRANFDSDMRKADLQDMHPSETLHEVAVLRMCQRFFSSALEENGVCGYAAVAARCDDISRCTHLVQTDLISFVNSIAQDLPSSCCVKSGALSWVAGDHELYRRCYSKKSQTLHLFTVCHISDRLRCSARRLHLSLYPPPHPGSEAAIVRIPIPDGVGGGCSKIYRCTSLRQPWLNRVV</sequence>
<dbReference type="EMBL" id="JAUKTV010000007">
    <property type="protein sequence ID" value="KAK0735698.1"/>
    <property type="molecule type" value="Genomic_DNA"/>
</dbReference>
<proteinExistence type="predicted"/>
<evidence type="ECO:0000313" key="2">
    <source>
        <dbReference type="Proteomes" id="UP001172159"/>
    </source>
</evidence>
<name>A0AA40BKB8_9PEZI</name>
<organism evidence="1 2">
    <name type="scientific">Apiosordaria backusii</name>
    <dbReference type="NCBI Taxonomy" id="314023"/>
    <lineage>
        <taxon>Eukaryota</taxon>
        <taxon>Fungi</taxon>
        <taxon>Dikarya</taxon>
        <taxon>Ascomycota</taxon>
        <taxon>Pezizomycotina</taxon>
        <taxon>Sordariomycetes</taxon>
        <taxon>Sordariomycetidae</taxon>
        <taxon>Sordariales</taxon>
        <taxon>Lasiosphaeriaceae</taxon>
        <taxon>Apiosordaria</taxon>
    </lineage>
</organism>
<reference evidence="1" key="1">
    <citation type="submission" date="2023-06" db="EMBL/GenBank/DDBJ databases">
        <title>Genome-scale phylogeny and comparative genomics of the fungal order Sordariales.</title>
        <authorList>
            <consortium name="Lawrence Berkeley National Laboratory"/>
            <person name="Hensen N."/>
            <person name="Bonometti L."/>
            <person name="Westerberg I."/>
            <person name="Brannstrom I.O."/>
            <person name="Guillou S."/>
            <person name="Cros-Aarteil S."/>
            <person name="Calhoun S."/>
            <person name="Haridas S."/>
            <person name="Kuo A."/>
            <person name="Mondo S."/>
            <person name="Pangilinan J."/>
            <person name="Riley R."/>
            <person name="Labutti K."/>
            <person name="Andreopoulos B."/>
            <person name="Lipzen A."/>
            <person name="Chen C."/>
            <person name="Yanf M."/>
            <person name="Daum C."/>
            <person name="Ng V."/>
            <person name="Clum A."/>
            <person name="Steindorff A."/>
            <person name="Ohm R."/>
            <person name="Martin F."/>
            <person name="Silar P."/>
            <person name="Natvig D."/>
            <person name="Lalanne C."/>
            <person name="Gautier V."/>
            <person name="Ament-Velasquez S.L."/>
            <person name="Kruys A."/>
            <person name="Hutchinson M.I."/>
            <person name="Powell A.J."/>
            <person name="Barry K."/>
            <person name="Miller A.N."/>
            <person name="Grigoriev I.V."/>
            <person name="Debuchy R."/>
            <person name="Gladieux P."/>
            <person name="Thoren M.H."/>
            <person name="Johannesson H."/>
        </authorList>
    </citation>
    <scope>NUCLEOTIDE SEQUENCE</scope>
    <source>
        <strain evidence="1">CBS 540.89</strain>
    </source>
</reference>
<dbReference type="AlphaFoldDB" id="A0AA40BKB8"/>
<comment type="caution">
    <text evidence="1">The sequence shown here is derived from an EMBL/GenBank/DDBJ whole genome shotgun (WGS) entry which is preliminary data.</text>
</comment>
<keyword evidence="2" id="KW-1185">Reference proteome</keyword>
<accession>A0AA40BKB8</accession>